<dbReference type="InterPro" id="IPR022041">
    <property type="entry name" value="Methyltransf_FA"/>
</dbReference>
<feature type="signal peptide" evidence="2">
    <location>
        <begin position="1"/>
        <end position="17"/>
    </location>
</feature>
<dbReference type="EMBL" id="CADEBC010000495">
    <property type="protein sequence ID" value="CAB3237987.1"/>
    <property type="molecule type" value="Genomic_DNA"/>
</dbReference>
<feature type="transmembrane region" description="Helical" evidence="1">
    <location>
        <begin position="483"/>
        <end position="507"/>
    </location>
</feature>
<feature type="domain" description="Neurotransmitter-gated ion-channel ligand-binding" evidence="3">
    <location>
        <begin position="226"/>
        <end position="422"/>
    </location>
</feature>
<dbReference type="PANTHER" id="PTHR36695">
    <property type="entry name" value="AGAP008648-PA"/>
    <property type="match status" value="1"/>
</dbReference>
<dbReference type="OrthoDB" id="8182187at2759"/>
<dbReference type="Gene3D" id="2.70.170.10">
    <property type="entry name" value="Neurotransmitter-gated ion-channel ligand-binding domain"/>
    <property type="match status" value="1"/>
</dbReference>
<protein>
    <submittedName>
        <fullName evidence="5">Uncharacterized protein</fullName>
    </submittedName>
</protein>
<feature type="chain" id="PRO_5035779210" evidence="2">
    <location>
        <begin position="18"/>
        <end position="603"/>
    </location>
</feature>
<gene>
    <name evidence="5" type="ORF">APLA_LOCUS7251</name>
</gene>
<dbReference type="InterPro" id="IPR006202">
    <property type="entry name" value="Neur_chan_lig-bd"/>
</dbReference>
<dbReference type="SUPFAM" id="SSF63712">
    <property type="entry name" value="Nicotinic receptor ligand binding domain-like"/>
    <property type="match status" value="1"/>
</dbReference>
<name>A0A8S0ZWE7_ARCPL</name>
<keyword evidence="1" id="KW-0812">Transmembrane</keyword>
<dbReference type="GO" id="GO:0016020">
    <property type="term" value="C:membrane"/>
    <property type="evidence" value="ECO:0007669"/>
    <property type="project" value="InterPro"/>
</dbReference>
<comment type="caution">
    <text evidence="5">The sequence shown here is derived from an EMBL/GenBank/DDBJ whole genome shotgun (WGS) entry which is preliminary data.</text>
</comment>
<evidence type="ECO:0000313" key="6">
    <source>
        <dbReference type="Proteomes" id="UP000494106"/>
    </source>
</evidence>
<feature type="domain" description="Farnesoic acid O-methyl transferase" evidence="4">
    <location>
        <begin position="52"/>
        <end position="186"/>
    </location>
</feature>
<dbReference type="Pfam" id="PF12248">
    <property type="entry name" value="Methyltransf_FA"/>
    <property type="match status" value="1"/>
</dbReference>
<evidence type="ECO:0000313" key="5">
    <source>
        <dbReference type="EMBL" id="CAB3237987.1"/>
    </source>
</evidence>
<dbReference type="AlphaFoldDB" id="A0A8S0ZWE7"/>
<evidence type="ECO:0000256" key="1">
    <source>
        <dbReference type="SAM" id="Phobius"/>
    </source>
</evidence>
<dbReference type="Pfam" id="PF02931">
    <property type="entry name" value="Neur_chan_LBD"/>
    <property type="match status" value="1"/>
</dbReference>
<feature type="transmembrane region" description="Helical" evidence="1">
    <location>
        <begin position="456"/>
        <end position="477"/>
    </location>
</feature>
<sequence length="603" mass="69394">MWVIFFTIFYLFKCTDASNNTFVFTPKMAQACKEHICKDGYTYKTIYRVDNEELKEIRKDSDMAFEMHLGIQAMSNGHILLSSTERPGYSDPVYEIVVGGGGNRFTELRRHLKRDGKVSVKTQNILSTFEMRGFYIKISQEGLVEFGKEGEILPILSYNDVSPLEIKYFSFAAWSGVEAKFLYDCPIPISGGGEIPASSTEIDQQISMSDRLKRDILLYKLPWIPPSPTMNVRLGIKVTSVKYNAFSSKLVTGISGVISWTDDSMAWYPAKYNGTKRLKFRQGQIWHPKFHVFNSNDQDILEGRNSELITMESSGEATFHFQTRVLTWCYYYGVSKWPSDEYDCSIVIQPWEVHDKITINIMEPYDNKMQIFSDMDATVRNEWETSTNQLVITPTTWDSVYLPNDNLTHQSDRLIIKLSLRRSATPYNIVFYTPLLVLVMFVLLSFWSEPLTMSRVWYFAGCSIIVCMGLCYIDYLIPCHNMPSILVLYTVVLGGVLLALLIQVLLITTTMEKICNSDTMQRVFTGRIFRFIFCLPAYKVLVNGSYIIQEDEEPTSTRGSDVEEMESETQRTYCDKRELAEVIDRVMFIVYSITFAVMLADHF</sequence>
<keyword evidence="1" id="KW-1133">Transmembrane helix</keyword>
<dbReference type="Proteomes" id="UP000494106">
    <property type="component" value="Unassembled WGS sequence"/>
</dbReference>
<keyword evidence="1" id="KW-0472">Membrane</keyword>
<feature type="transmembrane region" description="Helical" evidence="1">
    <location>
        <begin position="528"/>
        <end position="548"/>
    </location>
</feature>
<evidence type="ECO:0000259" key="3">
    <source>
        <dbReference type="Pfam" id="PF02931"/>
    </source>
</evidence>
<keyword evidence="2" id="KW-0732">Signal</keyword>
<evidence type="ECO:0000256" key="2">
    <source>
        <dbReference type="SAM" id="SignalP"/>
    </source>
</evidence>
<organism evidence="5 6">
    <name type="scientific">Arctia plantaginis</name>
    <name type="common">Wood tiger moth</name>
    <name type="synonym">Phalaena plantaginis</name>
    <dbReference type="NCBI Taxonomy" id="874455"/>
    <lineage>
        <taxon>Eukaryota</taxon>
        <taxon>Metazoa</taxon>
        <taxon>Ecdysozoa</taxon>
        <taxon>Arthropoda</taxon>
        <taxon>Hexapoda</taxon>
        <taxon>Insecta</taxon>
        <taxon>Pterygota</taxon>
        <taxon>Neoptera</taxon>
        <taxon>Endopterygota</taxon>
        <taxon>Lepidoptera</taxon>
        <taxon>Glossata</taxon>
        <taxon>Ditrysia</taxon>
        <taxon>Noctuoidea</taxon>
        <taxon>Erebidae</taxon>
        <taxon>Arctiinae</taxon>
        <taxon>Arctia</taxon>
    </lineage>
</organism>
<proteinExistence type="predicted"/>
<dbReference type="InterPro" id="IPR036734">
    <property type="entry name" value="Neur_chan_lig-bd_sf"/>
</dbReference>
<reference evidence="5 6" key="1">
    <citation type="submission" date="2020-04" db="EMBL/GenBank/DDBJ databases">
        <authorList>
            <person name="Wallbank WR R."/>
            <person name="Pardo Diaz C."/>
            <person name="Kozak K."/>
            <person name="Martin S."/>
            <person name="Jiggins C."/>
            <person name="Moest M."/>
            <person name="Warren A I."/>
            <person name="Byers J.R.P. K."/>
            <person name="Montejo-Kovacevich G."/>
            <person name="Yen C E."/>
        </authorList>
    </citation>
    <scope>NUCLEOTIDE SEQUENCE [LARGE SCALE GENOMIC DNA]</scope>
</reference>
<feature type="transmembrane region" description="Helical" evidence="1">
    <location>
        <begin position="429"/>
        <end position="447"/>
    </location>
</feature>
<keyword evidence="6" id="KW-1185">Reference proteome</keyword>
<dbReference type="GO" id="GO:0005230">
    <property type="term" value="F:extracellular ligand-gated monoatomic ion channel activity"/>
    <property type="evidence" value="ECO:0007669"/>
    <property type="project" value="InterPro"/>
</dbReference>
<accession>A0A8S0ZWE7</accession>
<evidence type="ECO:0000259" key="4">
    <source>
        <dbReference type="Pfam" id="PF12248"/>
    </source>
</evidence>
<dbReference type="PANTHER" id="PTHR36695:SF12">
    <property type="entry name" value="AGAP008648-PA"/>
    <property type="match status" value="1"/>
</dbReference>